<dbReference type="InterPro" id="IPR039564">
    <property type="entry name" value="Peptidase_C39-like"/>
</dbReference>
<dbReference type="eggNOG" id="COG3271">
    <property type="taxonomic scope" value="Bacteria"/>
</dbReference>
<sequence precursor="true">MVCAALLLGGAQARPASAYLGGLTHVAQSYNNCGPAAIVSVLGYYGTRADQAAVARALRPQGGYMRADVIAPFVAQYGLRAARFRAGNAEHLRRLVAAGVPVIVLQWLDRVGGIPHFRVVRGYDDARGVFYLDDPLYGANVVVSYAEFARLWGVYGQEFIPVFPAGWEARVDALLGFAS</sequence>
<dbReference type="GO" id="GO:0016020">
    <property type="term" value="C:membrane"/>
    <property type="evidence" value="ECO:0007669"/>
    <property type="project" value="InterPro"/>
</dbReference>
<reference evidence="2 3" key="1">
    <citation type="journal article" date="2011" name="Stand. Genomic Sci.">
        <title>Complete genome sequence of Deinococcus maricopensis type strain (LB-34).</title>
        <authorList>
            <person name="Pukall R."/>
            <person name="Zeytun A."/>
            <person name="Lucas S."/>
            <person name="Lapidus A."/>
            <person name="Hammon N."/>
            <person name="Deshpande S."/>
            <person name="Nolan M."/>
            <person name="Cheng J.F."/>
            <person name="Pitluck S."/>
            <person name="Liolios K."/>
            <person name="Pagani I."/>
            <person name="Mikhailova N."/>
            <person name="Ivanova N."/>
            <person name="Mavromatis K."/>
            <person name="Pati A."/>
            <person name="Tapia R."/>
            <person name="Han C."/>
            <person name="Goodwin L."/>
            <person name="Chen A."/>
            <person name="Palaniappan K."/>
            <person name="Land M."/>
            <person name="Hauser L."/>
            <person name="Chang Y.J."/>
            <person name="Jeffries C.D."/>
            <person name="Brambilla E.M."/>
            <person name="Rohde M."/>
            <person name="Goker M."/>
            <person name="Detter J.C."/>
            <person name="Woyke T."/>
            <person name="Bristow J."/>
            <person name="Eisen J.A."/>
            <person name="Markowitz V."/>
            <person name="Hugenholtz P."/>
            <person name="Kyrpides N.C."/>
            <person name="Klenk H.P."/>
        </authorList>
    </citation>
    <scope>NUCLEOTIDE SEQUENCE [LARGE SCALE GENOMIC DNA]</scope>
    <source>
        <strain evidence="3">DSM 21211 / LMG 22137 / NRRL B-23946 / LB-34</strain>
    </source>
</reference>
<dbReference type="STRING" id="709986.Deima_2614"/>
<dbReference type="GO" id="GO:0008233">
    <property type="term" value="F:peptidase activity"/>
    <property type="evidence" value="ECO:0007669"/>
    <property type="project" value="InterPro"/>
</dbReference>
<feature type="domain" description="Peptidase C39" evidence="1">
    <location>
        <begin position="25"/>
        <end position="159"/>
    </location>
</feature>
<dbReference type="Pfam" id="PF13529">
    <property type="entry name" value="Peptidase_C39_2"/>
    <property type="match status" value="1"/>
</dbReference>
<protein>
    <submittedName>
        <fullName evidence="2">Peptidase C39 bacteriocin processing</fullName>
    </submittedName>
</protein>
<dbReference type="GO" id="GO:0006508">
    <property type="term" value="P:proteolysis"/>
    <property type="evidence" value="ECO:0007669"/>
    <property type="project" value="InterPro"/>
</dbReference>
<dbReference type="EMBL" id="CP002454">
    <property type="protein sequence ID" value="ADV68247.1"/>
    <property type="molecule type" value="Genomic_DNA"/>
</dbReference>
<reference evidence="3" key="2">
    <citation type="submission" date="2011-01" db="EMBL/GenBank/DDBJ databases">
        <title>The complete genome of Deinococcus maricopensis DSM 21211.</title>
        <authorList>
            <consortium name="US DOE Joint Genome Institute (JGI-PGF)"/>
            <person name="Lucas S."/>
            <person name="Copeland A."/>
            <person name="Lapidus A."/>
            <person name="Goodwin L."/>
            <person name="Pitluck S."/>
            <person name="Kyrpides N."/>
            <person name="Mavromatis K."/>
            <person name="Pagani I."/>
            <person name="Ivanova N."/>
            <person name="Ovchinnikova G."/>
            <person name="Zeytun A."/>
            <person name="Detter J.C."/>
            <person name="Han C."/>
            <person name="Land M."/>
            <person name="Hauser L."/>
            <person name="Markowitz V."/>
            <person name="Cheng J.-F."/>
            <person name="Hugenholtz P."/>
            <person name="Woyke T."/>
            <person name="Wu D."/>
            <person name="Pukall R."/>
            <person name="Gehrich-Schroeter G."/>
            <person name="Brambilla E."/>
            <person name="Klenk H.-P."/>
            <person name="Eisen J.A."/>
        </authorList>
    </citation>
    <scope>NUCLEOTIDE SEQUENCE [LARGE SCALE GENOMIC DNA]</scope>
    <source>
        <strain evidence="3">DSM 21211 / LMG 22137 / NRRL B-23946 / LB-34</strain>
    </source>
</reference>
<name>E8UB08_DEIML</name>
<dbReference type="Proteomes" id="UP000008635">
    <property type="component" value="Chromosome"/>
</dbReference>
<evidence type="ECO:0000313" key="3">
    <source>
        <dbReference type="Proteomes" id="UP000008635"/>
    </source>
</evidence>
<proteinExistence type="predicted"/>
<dbReference type="AlphaFoldDB" id="E8UB08"/>
<organism evidence="2 3">
    <name type="scientific">Deinococcus maricopensis (strain DSM 21211 / LMG 22137 / NRRL B-23946 / LB-34)</name>
    <dbReference type="NCBI Taxonomy" id="709986"/>
    <lineage>
        <taxon>Bacteria</taxon>
        <taxon>Thermotogati</taxon>
        <taxon>Deinococcota</taxon>
        <taxon>Deinococci</taxon>
        <taxon>Deinococcales</taxon>
        <taxon>Deinococcaceae</taxon>
        <taxon>Deinococcus</taxon>
    </lineage>
</organism>
<evidence type="ECO:0000313" key="2">
    <source>
        <dbReference type="EMBL" id="ADV68247.1"/>
    </source>
</evidence>
<dbReference type="HOGENOM" id="CLU_104981_0_0_0"/>
<gene>
    <name evidence="2" type="ordered locus">Deima_2614</name>
</gene>
<accession>E8UB08</accession>
<dbReference type="PROSITE" id="PS50990">
    <property type="entry name" value="PEPTIDASE_C39"/>
    <property type="match status" value="1"/>
</dbReference>
<dbReference type="KEGG" id="dmr:Deima_2614"/>
<evidence type="ECO:0000259" key="1">
    <source>
        <dbReference type="PROSITE" id="PS50990"/>
    </source>
</evidence>
<dbReference type="GO" id="GO:0005524">
    <property type="term" value="F:ATP binding"/>
    <property type="evidence" value="ECO:0007669"/>
    <property type="project" value="InterPro"/>
</dbReference>
<keyword evidence="3" id="KW-1185">Reference proteome</keyword>
<dbReference type="InterPro" id="IPR005074">
    <property type="entry name" value="Peptidase_C39"/>
</dbReference>
<dbReference type="Gene3D" id="3.90.70.10">
    <property type="entry name" value="Cysteine proteinases"/>
    <property type="match status" value="1"/>
</dbReference>